<proteinExistence type="predicted"/>
<dbReference type="AlphaFoldDB" id="A0A4U6VIY3"/>
<organism evidence="3 4">
    <name type="scientific">Setaria viridis</name>
    <name type="common">Green bristlegrass</name>
    <name type="synonym">Setaria italica subsp. viridis</name>
    <dbReference type="NCBI Taxonomy" id="4556"/>
    <lineage>
        <taxon>Eukaryota</taxon>
        <taxon>Viridiplantae</taxon>
        <taxon>Streptophyta</taxon>
        <taxon>Embryophyta</taxon>
        <taxon>Tracheophyta</taxon>
        <taxon>Spermatophyta</taxon>
        <taxon>Magnoliopsida</taxon>
        <taxon>Liliopsida</taxon>
        <taxon>Poales</taxon>
        <taxon>Poaceae</taxon>
        <taxon>PACMAD clade</taxon>
        <taxon>Panicoideae</taxon>
        <taxon>Panicodae</taxon>
        <taxon>Paniceae</taxon>
        <taxon>Cenchrinae</taxon>
        <taxon>Setaria</taxon>
    </lineage>
</organism>
<sequence>MPTSHDDLIALRLCCFRFLLFHSLSSPIITSPSTEVPWARAGGIGSGGQGQPVRSGPSAPRAGAGAAARACDSAEQQH</sequence>
<keyword evidence="4" id="KW-1185">Reference proteome</keyword>
<accession>A0A4U6VIY3</accession>
<name>A0A4U6VIY3_SETVI</name>
<dbReference type="Gramene" id="TKW28695">
    <property type="protein sequence ID" value="TKW28695"/>
    <property type="gene ID" value="SEVIR_3G345320v2"/>
</dbReference>
<reference evidence="3" key="1">
    <citation type="submission" date="2019-03" db="EMBL/GenBank/DDBJ databases">
        <title>WGS assembly of Setaria viridis.</title>
        <authorList>
            <person name="Huang P."/>
            <person name="Jenkins J."/>
            <person name="Grimwood J."/>
            <person name="Barry K."/>
            <person name="Healey A."/>
            <person name="Mamidi S."/>
            <person name="Sreedasyam A."/>
            <person name="Shu S."/>
            <person name="Feldman M."/>
            <person name="Wu J."/>
            <person name="Yu Y."/>
            <person name="Chen C."/>
            <person name="Johnson J."/>
            <person name="Rokhsar D."/>
            <person name="Baxter I."/>
            <person name="Schmutz J."/>
            <person name="Brutnell T."/>
            <person name="Kellogg E."/>
        </authorList>
    </citation>
    <scope>NUCLEOTIDE SEQUENCE [LARGE SCALE GENOMIC DNA]</scope>
</reference>
<evidence type="ECO:0000256" key="2">
    <source>
        <dbReference type="SAM" id="SignalP"/>
    </source>
</evidence>
<protein>
    <submittedName>
        <fullName evidence="3">Uncharacterized protein</fullName>
    </submittedName>
</protein>
<feature type="signal peptide" evidence="2">
    <location>
        <begin position="1"/>
        <end position="25"/>
    </location>
</feature>
<evidence type="ECO:0000313" key="4">
    <source>
        <dbReference type="Proteomes" id="UP000298652"/>
    </source>
</evidence>
<evidence type="ECO:0000256" key="1">
    <source>
        <dbReference type="SAM" id="MobiDB-lite"/>
    </source>
</evidence>
<gene>
    <name evidence="3" type="ORF">SEVIR_3G345320v2</name>
</gene>
<feature type="region of interest" description="Disordered" evidence="1">
    <location>
        <begin position="28"/>
        <end position="78"/>
    </location>
</feature>
<feature type="chain" id="PRO_5020248299" evidence="2">
    <location>
        <begin position="26"/>
        <end position="78"/>
    </location>
</feature>
<feature type="compositionally biased region" description="Low complexity" evidence="1">
    <location>
        <begin position="54"/>
        <end position="70"/>
    </location>
</feature>
<dbReference type="Proteomes" id="UP000298652">
    <property type="component" value="Chromosome 3"/>
</dbReference>
<evidence type="ECO:0000313" key="3">
    <source>
        <dbReference type="EMBL" id="TKW28695.1"/>
    </source>
</evidence>
<dbReference type="EMBL" id="CM016554">
    <property type="protein sequence ID" value="TKW28695.1"/>
    <property type="molecule type" value="Genomic_DNA"/>
</dbReference>
<keyword evidence="2" id="KW-0732">Signal</keyword>